<accession>A0A7W5E366</accession>
<proteinExistence type="predicted"/>
<dbReference type="Proteomes" id="UP000536179">
    <property type="component" value="Unassembled WGS sequence"/>
</dbReference>
<gene>
    <name evidence="1" type="ORF">FHS27_005206</name>
</gene>
<dbReference type="AlphaFoldDB" id="A0A7W5E366"/>
<comment type="caution">
    <text evidence="1">The sequence shown here is derived from an EMBL/GenBank/DDBJ whole genome shotgun (WGS) entry which is preliminary data.</text>
</comment>
<protein>
    <submittedName>
        <fullName evidence="1">Uncharacterized protein</fullName>
    </submittedName>
</protein>
<evidence type="ECO:0000313" key="2">
    <source>
        <dbReference type="Proteomes" id="UP000536179"/>
    </source>
</evidence>
<name>A0A7W5E366_9BACT</name>
<reference evidence="1 2" key="1">
    <citation type="submission" date="2020-08" db="EMBL/GenBank/DDBJ databases">
        <title>Genomic Encyclopedia of Type Strains, Phase III (KMG-III): the genomes of soil and plant-associated and newly described type strains.</title>
        <authorList>
            <person name="Whitman W."/>
        </authorList>
    </citation>
    <scope>NUCLEOTIDE SEQUENCE [LARGE SCALE GENOMIC DNA]</scope>
    <source>
        <strain evidence="1 2">CECT 8075</strain>
    </source>
</reference>
<sequence>MPIAFGVTLYFRVRKWLGISVIPAYGSGGPGNDEVVERQSMPPRPMSRWAAWLEQLDELGFTALRFSIGDHIGAKESAWAIYLDSDRTTFATLQWFRMPGADGVEERRLIEFNTVVNRRGGRNATSVPTTELMTALVSESDLGLQDAFMLDYIDTVYLPESVGLMKAWKNHVERLANYTTRSHSEDEAIRVYDRLTQGRFDWVLDKGYLRELTPKEIRVISKKRLE</sequence>
<dbReference type="RefSeq" id="WP_246420791.1">
    <property type="nucleotide sequence ID" value="NZ_JACHXU010000023.1"/>
</dbReference>
<evidence type="ECO:0000313" key="1">
    <source>
        <dbReference type="EMBL" id="MBB3209366.1"/>
    </source>
</evidence>
<dbReference type="EMBL" id="JACHXU010000023">
    <property type="protein sequence ID" value="MBB3209366.1"/>
    <property type="molecule type" value="Genomic_DNA"/>
</dbReference>
<organism evidence="1 2">
    <name type="scientific">Aporhodopirellula rubra</name>
    <dbReference type="NCBI Taxonomy" id="980271"/>
    <lineage>
        <taxon>Bacteria</taxon>
        <taxon>Pseudomonadati</taxon>
        <taxon>Planctomycetota</taxon>
        <taxon>Planctomycetia</taxon>
        <taxon>Pirellulales</taxon>
        <taxon>Pirellulaceae</taxon>
        <taxon>Aporhodopirellula</taxon>
    </lineage>
</organism>
<keyword evidence="2" id="KW-1185">Reference proteome</keyword>